<dbReference type="Proteomes" id="UP001257627">
    <property type="component" value="Unassembled WGS sequence"/>
</dbReference>
<name>A0ABU3UIR0_9ACTN</name>
<dbReference type="Pfam" id="PF13930">
    <property type="entry name" value="Endonuclea_NS_2"/>
    <property type="match status" value="1"/>
</dbReference>
<dbReference type="InterPro" id="IPR044929">
    <property type="entry name" value="DNA/RNA_non-sp_Endonuclease_sf"/>
</dbReference>
<feature type="compositionally biased region" description="Polar residues" evidence="2">
    <location>
        <begin position="182"/>
        <end position="192"/>
    </location>
</feature>
<dbReference type="InterPro" id="IPR044927">
    <property type="entry name" value="Endonuclea_NS_2"/>
</dbReference>
<protein>
    <submittedName>
        <fullName evidence="4">DNA/RNA non-specific endonuclease</fullName>
    </submittedName>
</protein>
<feature type="coiled-coil region" evidence="1">
    <location>
        <begin position="122"/>
        <end position="179"/>
    </location>
</feature>
<evidence type="ECO:0000256" key="2">
    <source>
        <dbReference type="SAM" id="MobiDB-lite"/>
    </source>
</evidence>
<dbReference type="RefSeq" id="WP_316732713.1">
    <property type="nucleotide sequence ID" value="NZ_JARAKF010000001.1"/>
</dbReference>
<keyword evidence="1" id="KW-0175">Coiled coil</keyword>
<dbReference type="GO" id="GO:0004519">
    <property type="term" value="F:endonuclease activity"/>
    <property type="evidence" value="ECO:0007669"/>
    <property type="project" value="UniProtKB-KW"/>
</dbReference>
<keyword evidence="4" id="KW-0540">Nuclease</keyword>
<organism evidence="4 5">
    <name type="scientific">Streptomyces mirabilis</name>
    <dbReference type="NCBI Taxonomy" id="68239"/>
    <lineage>
        <taxon>Bacteria</taxon>
        <taxon>Bacillati</taxon>
        <taxon>Actinomycetota</taxon>
        <taxon>Actinomycetes</taxon>
        <taxon>Kitasatosporales</taxon>
        <taxon>Streptomycetaceae</taxon>
        <taxon>Streptomyces</taxon>
    </lineage>
</organism>
<dbReference type="Gene3D" id="3.40.570.10">
    <property type="entry name" value="Extracellular Endonuclease, subunit A"/>
    <property type="match status" value="1"/>
</dbReference>
<proteinExistence type="predicted"/>
<evidence type="ECO:0000256" key="1">
    <source>
        <dbReference type="SAM" id="Coils"/>
    </source>
</evidence>
<dbReference type="EMBL" id="JARAKF010000001">
    <property type="protein sequence ID" value="MDU8993805.1"/>
    <property type="molecule type" value="Genomic_DNA"/>
</dbReference>
<evidence type="ECO:0000313" key="5">
    <source>
        <dbReference type="Proteomes" id="UP001257627"/>
    </source>
</evidence>
<feature type="coiled-coil region" evidence="1">
    <location>
        <begin position="21"/>
        <end position="48"/>
    </location>
</feature>
<feature type="domain" description="Type VII secretion system protein EssD-like" evidence="3">
    <location>
        <begin position="393"/>
        <end position="468"/>
    </location>
</feature>
<evidence type="ECO:0000313" key="4">
    <source>
        <dbReference type="EMBL" id="MDU8993805.1"/>
    </source>
</evidence>
<accession>A0ABU3UIR0</accession>
<dbReference type="Gene3D" id="1.10.287.1490">
    <property type="match status" value="1"/>
</dbReference>
<comment type="caution">
    <text evidence="4">The sequence shown here is derived from an EMBL/GenBank/DDBJ whole genome shotgun (WGS) entry which is preliminary data.</text>
</comment>
<keyword evidence="4" id="KW-0255">Endonuclease</keyword>
<evidence type="ECO:0000259" key="3">
    <source>
        <dbReference type="Pfam" id="PF13930"/>
    </source>
</evidence>
<reference evidence="4 5" key="1">
    <citation type="submission" date="2023-02" db="EMBL/GenBank/DDBJ databases">
        <authorList>
            <person name="Maleckis M."/>
        </authorList>
    </citation>
    <scope>NUCLEOTIDE SEQUENCE [LARGE SCALE GENOMIC DNA]</scope>
    <source>
        <strain evidence="4 5">P8-A2</strain>
    </source>
</reference>
<keyword evidence="4" id="KW-0378">Hydrolase</keyword>
<sequence length="494" mass="53092">MSGGLPSDIVLKDVIPYNNKVKELERRKTELTTEKQSLTKKAAKVNSQTDTYNTKDATCAARVKAHNSKMDAYEAKVDAWNSTSHDYVVPEQRAAYEAAVAEKEKLDAEGVALHQETASINAEQKQLDVEEAQLGVEQAELTTEMTDHNAQVATWTSDQQQLETQHQQLLVEIATALQDQLDTPPTQATSMAQGGDATGPLEPTAQAAQAPGGDATSRAGQVASISYYAVKNKAPVKFQPVVAQLSPSTISKQSASAAAQLAPTATYDGLLPEENGHYKAIEIQTSTANTSQGRTAFNNALAHGGQATARLNGRPVVIDGTVTVPADDRTKDRCNKGPSFTDRGIFYIVYLPLHEQAGACVASGAFAQLGLRNYTNGKRPRLGFPLPGLTTLPLDNRARGHLIGYAMGGSNKDTRNFVPLYQQANQWMYTHAEDPVVKAIKAGGSVYVEAYPRYGDPDSVLPTSIDYDTQGDVQEECVIKNNPTGAGSHCRKGS</sequence>
<feature type="region of interest" description="Disordered" evidence="2">
    <location>
        <begin position="182"/>
        <end position="217"/>
    </location>
</feature>
<gene>
    <name evidence="4" type="ORF">PU648_16025</name>
</gene>
<keyword evidence="5" id="KW-1185">Reference proteome</keyword>